<reference evidence="3" key="1">
    <citation type="submission" date="2025-08" db="UniProtKB">
        <authorList>
            <consortium name="RefSeq"/>
        </authorList>
    </citation>
    <scope>IDENTIFICATION</scope>
</reference>
<evidence type="ECO:0000256" key="1">
    <source>
        <dbReference type="SAM" id="SignalP"/>
    </source>
</evidence>
<evidence type="ECO:0000313" key="3">
    <source>
        <dbReference type="RefSeq" id="XP_012935980.1"/>
    </source>
</evidence>
<feature type="signal peptide" evidence="1">
    <location>
        <begin position="1"/>
        <end position="21"/>
    </location>
</feature>
<name>A0ABM0ZWJ4_APLCA</name>
<proteinExistence type="predicted"/>
<keyword evidence="1" id="KW-0732">Signal</keyword>
<dbReference type="GeneID" id="106011327"/>
<dbReference type="RefSeq" id="XP_012935980.1">
    <property type="nucleotide sequence ID" value="XM_013080526.2"/>
</dbReference>
<dbReference type="Proteomes" id="UP000694888">
    <property type="component" value="Unplaced"/>
</dbReference>
<organism evidence="2 3">
    <name type="scientific">Aplysia californica</name>
    <name type="common">California sea hare</name>
    <dbReference type="NCBI Taxonomy" id="6500"/>
    <lineage>
        <taxon>Eukaryota</taxon>
        <taxon>Metazoa</taxon>
        <taxon>Spiralia</taxon>
        <taxon>Lophotrochozoa</taxon>
        <taxon>Mollusca</taxon>
        <taxon>Gastropoda</taxon>
        <taxon>Heterobranchia</taxon>
        <taxon>Euthyneura</taxon>
        <taxon>Tectipleura</taxon>
        <taxon>Aplysiida</taxon>
        <taxon>Aplysioidea</taxon>
        <taxon>Aplysiidae</taxon>
        <taxon>Aplysia</taxon>
    </lineage>
</organism>
<feature type="chain" id="PRO_5046770916" evidence="1">
    <location>
        <begin position="22"/>
        <end position="149"/>
    </location>
</feature>
<protein>
    <submittedName>
        <fullName evidence="3">Uncharacterized protein LOC106011327</fullName>
    </submittedName>
</protein>
<gene>
    <name evidence="3" type="primary">LOC106011327</name>
</gene>
<keyword evidence="2" id="KW-1185">Reference proteome</keyword>
<evidence type="ECO:0000313" key="2">
    <source>
        <dbReference type="Proteomes" id="UP000694888"/>
    </source>
</evidence>
<sequence length="149" mass="15173">MNYFTPTVALAIVLLAGFSMAQDPAPAGQGQNCRAGCQFFCDTIAKGCVDVPPVVTCASNVAACSAQCDSSCDCFEGCTANCQSLLSQCQMGAGNPVLGILCKSQITLCVSSCPAICAGQSIISNIQQLLQQSLGGLVKSLNIGLPGLQ</sequence>
<accession>A0ABM0ZWJ4</accession>